<protein>
    <submittedName>
        <fullName evidence="1">HAMP domain-containing protein</fullName>
    </submittedName>
</protein>
<comment type="caution">
    <text evidence="1">The sequence shown here is derived from an EMBL/GenBank/DDBJ whole genome shotgun (WGS) entry which is preliminary data.</text>
</comment>
<proteinExistence type="predicted"/>
<evidence type="ECO:0000313" key="2">
    <source>
        <dbReference type="Proteomes" id="UP000004277"/>
    </source>
</evidence>
<name>A0ACD3SQT2_9BURK</name>
<keyword evidence="2" id="KW-1185">Reference proteome</keyword>
<reference evidence="1" key="1">
    <citation type="submission" date="2019-05" db="EMBL/GenBank/DDBJ databases">
        <title>Revised genome assembly of Burkholderiaceae (previously Ralstonia) sp. PBA.</title>
        <authorList>
            <person name="Gan H.M."/>
        </authorList>
    </citation>
    <scope>NUCLEOTIDE SEQUENCE</scope>
    <source>
        <strain evidence="1">PBA</strain>
    </source>
</reference>
<evidence type="ECO:0000313" key="1">
    <source>
        <dbReference type="EMBL" id="TMS58398.1"/>
    </source>
</evidence>
<sequence length="474" mass="51151">MAFLWFARRSSLPSVPPHGYSLRRRLIATTVGSSVIAGLVSTAIVLAIAWKETNETFDDTLEEGAKLVLALGEDAAGGPARADADRGRQGATMGLDYQIVSREGVVLRRGEDAPKQPFVDPGSKDDTFYDTRVDGEWWRVYVRRHKALGFSVQIGQEWDDRSALLRDGLAALAWPLAALWAVLGLVNWWLVRRQLAPLDRMAQGLAAKSPSDLSPVRDDSQAREVQSVVTALNRLLARLSQALEGERRFTADAAHELRTPLAALASRIQVMQRSYAADMDSAMAPALAADLQRLREDVARSTALVENLLQLARLDPQSADAVATDRIDMQALLDDVVRMCAAAAKGRRIMVSVTCDVVTMAGHYDWLFSALRNLLDNAIRYGREGGRVEVSASHRGGTIEIAVRDDGPGVASADLDHLTQRFFRVLGTGTQGSGLGLSIAARVAELHGGTLTFGKGLDGVGLGVVLTIPVKTAG</sequence>
<dbReference type="Proteomes" id="UP000004277">
    <property type="component" value="Unassembled WGS sequence"/>
</dbReference>
<accession>A0ACD3SQT2</accession>
<dbReference type="EMBL" id="AKCV02000015">
    <property type="protein sequence ID" value="TMS58398.1"/>
    <property type="molecule type" value="Genomic_DNA"/>
</dbReference>
<gene>
    <name evidence="1" type="ORF">MW7_006570</name>
</gene>
<organism evidence="1 2">
    <name type="scientific">Imbroritus primus</name>
    <dbReference type="NCBI Taxonomy" id="3058603"/>
    <lineage>
        <taxon>Bacteria</taxon>
        <taxon>Pseudomonadati</taxon>
        <taxon>Pseudomonadota</taxon>
        <taxon>Betaproteobacteria</taxon>
        <taxon>Burkholderiales</taxon>
        <taxon>Burkholderiaceae</taxon>
        <taxon>Imbroritus</taxon>
    </lineage>
</organism>